<feature type="region of interest" description="Disordered" evidence="1">
    <location>
        <begin position="169"/>
        <end position="194"/>
    </location>
</feature>
<dbReference type="EMBL" id="FOWC01000001">
    <property type="protein sequence ID" value="SFO04363.1"/>
    <property type="molecule type" value="Genomic_DNA"/>
</dbReference>
<evidence type="ECO:0000313" key="3">
    <source>
        <dbReference type="Proteomes" id="UP000199137"/>
    </source>
</evidence>
<name>A0A1I5DYV8_9PSEU</name>
<feature type="compositionally biased region" description="Polar residues" evidence="1">
    <location>
        <begin position="257"/>
        <end position="266"/>
    </location>
</feature>
<protein>
    <submittedName>
        <fullName evidence="2">Uncharacterized protein</fullName>
    </submittedName>
</protein>
<dbReference type="STRING" id="112413.SAMN05421854_101414"/>
<sequence>MDLSLSETETKEPVFFARSKPVFAEDANVFDAAWASFGWLVTGPAPLSVDGRDIAGLPPRLLALDELGTVLLSPSCKQDTRDAAWRHLVARSRAEGGKWTVACTGLALPVLLPAARTLTRGLNAADRDDIHAAILTRFLEGLRDVDLARRAVLVRLRWTAYRGGEQALRETLERPVPHENLASRSAPPPRPSGHRDLVLAAAVEAGVITDSEAELISATRVGDVALAEAAHARGQSYDTAKHARNRAEARLAAHLTDSATDGPTDTTPEHGAHPGDSAPPPVAKPRPTHRTRLRNVTRAHVASAKKLRAPVSPNGPKSGVSERGTRLPADRRSCARRTRPGPAAHTRREARPCD</sequence>
<dbReference type="AlphaFoldDB" id="A0A1I5DYV8"/>
<feature type="region of interest" description="Disordered" evidence="1">
    <location>
        <begin position="255"/>
        <end position="354"/>
    </location>
</feature>
<proteinExistence type="predicted"/>
<feature type="compositionally biased region" description="Basic and acidic residues" evidence="1">
    <location>
        <begin position="323"/>
        <end position="333"/>
    </location>
</feature>
<accession>A0A1I5DYV8</accession>
<feature type="compositionally biased region" description="Basic residues" evidence="1">
    <location>
        <begin position="286"/>
        <end position="308"/>
    </location>
</feature>
<organism evidence="2 3">
    <name type="scientific">Amycolatopsis rubida</name>
    <dbReference type="NCBI Taxonomy" id="112413"/>
    <lineage>
        <taxon>Bacteria</taxon>
        <taxon>Bacillati</taxon>
        <taxon>Actinomycetota</taxon>
        <taxon>Actinomycetes</taxon>
        <taxon>Pseudonocardiales</taxon>
        <taxon>Pseudonocardiaceae</taxon>
        <taxon>Amycolatopsis</taxon>
    </lineage>
</organism>
<reference evidence="2 3" key="1">
    <citation type="submission" date="2016-10" db="EMBL/GenBank/DDBJ databases">
        <authorList>
            <person name="de Groot N.N."/>
        </authorList>
    </citation>
    <scope>NUCLEOTIDE SEQUENCE [LARGE SCALE GENOMIC DNA]</scope>
    <source>
        <strain evidence="2 3">DSM 44637</strain>
    </source>
</reference>
<evidence type="ECO:0000256" key="1">
    <source>
        <dbReference type="SAM" id="MobiDB-lite"/>
    </source>
</evidence>
<evidence type="ECO:0000313" key="2">
    <source>
        <dbReference type="EMBL" id="SFO04363.1"/>
    </source>
</evidence>
<dbReference type="Proteomes" id="UP000199137">
    <property type="component" value="Unassembled WGS sequence"/>
</dbReference>
<gene>
    <name evidence="2" type="ORF">SAMN05421854_101414</name>
</gene>
<dbReference type="OrthoDB" id="4164470at2"/>